<dbReference type="EMBL" id="OU503042">
    <property type="protein sequence ID" value="CAI9765541.1"/>
    <property type="molecule type" value="Genomic_DNA"/>
</dbReference>
<gene>
    <name evidence="8" type="ORF">FPE_LOCUS12971</name>
</gene>
<dbReference type="InterPro" id="IPR003340">
    <property type="entry name" value="B3_DNA-bd"/>
</dbReference>
<evidence type="ECO:0000259" key="7">
    <source>
        <dbReference type="PROSITE" id="PS50863"/>
    </source>
</evidence>
<organism evidence="8 9">
    <name type="scientific">Fraxinus pennsylvanica</name>
    <dbReference type="NCBI Taxonomy" id="56036"/>
    <lineage>
        <taxon>Eukaryota</taxon>
        <taxon>Viridiplantae</taxon>
        <taxon>Streptophyta</taxon>
        <taxon>Embryophyta</taxon>
        <taxon>Tracheophyta</taxon>
        <taxon>Spermatophyta</taxon>
        <taxon>Magnoliopsida</taxon>
        <taxon>eudicotyledons</taxon>
        <taxon>Gunneridae</taxon>
        <taxon>Pentapetalae</taxon>
        <taxon>asterids</taxon>
        <taxon>lamiids</taxon>
        <taxon>Lamiales</taxon>
        <taxon>Oleaceae</taxon>
        <taxon>Oleeae</taxon>
        <taxon>Fraxinus</taxon>
    </lineage>
</organism>
<evidence type="ECO:0000313" key="9">
    <source>
        <dbReference type="Proteomes" id="UP000834106"/>
    </source>
</evidence>
<reference evidence="8" key="1">
    <citation type="submission" date="2023-05" db="EMBL/GenBank/DDBJ databases">
        <authorList>
            <person name="Huff M."/>
        </authorList>
    </citation>
    <scope>NUCLEOTIDE SEQUENCE</scope>
</reference>
<accession>A0AAD1Z946</accession>
<dbReference type="AlphaFoldDB" id="A0AAD1Z946"/>
<evidence type="ECO:0000256" key="6">
    <source>
        <dbReference type="SAM" id="MobiDB-lite"/>
    </source>
</evidence>
<dbReference type="SMART" id="SM01019">
    <property type="entry name" value="B3"/>
    <property type="match status" value="2"/>
</dbReference>
<evidence type="ECO:0000256" key="1">
    <source>
        <dbReference type="ARBA" id="ARBA00004123"/>
    </source>
</evidence>
<keyword evidence="3" id="KW-0238">DNA-binding</keyword>
<keyword evidence="2" id="KW-0805">Transcription regulation</keyword>
<keyword evidence="4" id="KW-0804">Transcription</keyword>
<dbReference type="PROSITE" id="PS50863">
    <property type="entry name" value="B3"/>
    <property type="match status" value="1"/>
</dbReference>
<dbReference type="Gene3D" id="2.40.330.10">
    <property type="entry name" value="DNA-binding pseudobarrel domain"/>
    <property type="match status" value="2"/>
</dbReference>
<dbReference type="InterPro" id="IPR015300">
    <property type="entry name" value="DNA-bd_pseudobarrel_sf"/>
</dbReference>
<keyword evidence="9" id="KW-1185">Reference proteome</keyword>
<dbReference type="GO" id="GO:0005634">
    <property type="term" value="C:nucleus"/>
    <property type="evidence" value="ECO:0007669"/>
    <property type="project" value="UniProtKB-SubCell"/>
</dbReference>
<feature type="region of interest" description="Disordered" evidence="6">
    <location>
        <begin position="114"/>
        <end position="144"/>
    </location>
</feature>
<protein>
    <recommendedName>
        <fullName evidence="7">TF-B3 domain-containing protein</fullName>
    </recommendedName>
</protein>
<evidence type="ECO:0000256" key="4">
    <source>
        <dbReference type="ARBA" id="ARBA00023163"/>
    </source>
</evidence>
<dbReference type="Pfam" id="PF02362">
    <property type="entry name" value="B3"/>
    <property type="match status" value="1"/>
</dbReference>
<sequence length="279" mass="31867">MAKTVGFFKCYNPQNSIQRLKLPKAFGLQVQGAIPERAFLRDCYTNLWPVKVAKIGNDLFFEDGWEKFVQDNYVESWVVFVLQYDGENLFDVKLMGLSGCDMEGVGHFVNTVEDENEEDGEAEMEVADYGASQEDDIDSDEDDKRDDILLEEEERETEEDGVVEAEQVVANGLAPRPQRPYFVTKIMKKRPNQFFIPQAIINKFKLSLPSSTYFIDQQNRKWPAKLSKWKCGRLSYVGGWINLCRVNFASEEDSCICEFVEENGPGGFGLHIHVSVVRA</sequence>
<dbReference type="GO" id="GO:0003677">
    <property type="term" value="F:DNA binding"/>
    <property type="evidence" value="ECO:0007669"/>
    <property type="project" value="UniProtKB-KW"/>
</dbReference>
<evidence type="ECO:0000256" key="2">
    <source>
        <dbReference type="ARBA" id="ARBA00023015"/>
    </source>
</evidence>
<evidence type="ECO:0000313" key="8">
    <source>
        <dbReference type="EMBL" id="CAI9765541.1"/>
    </source>
</evidence>
<name>A0AAD1Z946_9LAMI</name>
<feature type="compositionally biased region" description="Acidic residues" evidence="6">
    <location>
        <begin position="114"/>
        <end position="126"/>
    </location>
</feature>
<dbReference type="InterPro" id="IPR050655">
    <property type="entry name" value="Plant_B3_domain"/>
</dbReference>
<feature type="compositionally biased region" description="Acidic residues" evidence="6">
    <location>
        <begin position="133"/>
        <end position="144"/>
    </location>
</feature>
<dbReference type="Proteomes" id="UP000834106">
    <property type="component" value="Chromosome 7"/>
</dbReference>
<evidence type="ECO:0000256" key="5">
    <source>
        <dbReference type="ARBA" id="ARBA00023242"/>
    </source>
</evidence>
<dbReference type="PANTHER" id="PTHR31920">
    <property type="entry name" value="B3 DOMAIN-CONTAINING"/>
    <property type="match status" value="1"/>
</dbReference>
<comment type="subcellular location">
    <subcellularLocation>
        <location evidence="1">Nucleus</location>
    </subcellularLocation>
</comment>
<feature type="domain" description="TF-B3" evidence="7">
    <location>
        <begin position="5"/>
        <end position="98"/>
    </location>
</feature>
<dbReference type="SUPFAM" id="SSF101936">
    <property type="entry name" value="DNA-binding pseudobarrel domain"/>
    <property type="match status" value="2"/>
</dbReference>
<dbReference type="CDD" id="cd10017">
    <property type="entry name" value="B3_DNA"/>
    <property type="match status" value="1"/>
</dbReference>
<dbReference type="PANTHER" id="PTHR31920:SF135">
    <property type="entry name" value="B3 DOMAIN-CONTAINING PROTEIN OS03G0621600-RELATED"/>
    <property type="match status" value="1"/>
</dbReference>
<keyword evidence="5" id="KW-0539">Nucleus</keyword>
<evidence type="ECO:0000256" key="3">
    <source>
        <dbReference type="ARBA" id="ARBA00023125"/>
    </source>
</evidence>
<proteinExistence type="predicted"/>